<accession>A0AAW0VNF9</accession>
<evidence type="ECO:0000313" key="1">
    <source>
        <dbReference type="EMBL" id="KAK8718523.1"/>
    </source>
</evidence>
<dbReference type="EMBL" id="JARKIK010005887">
    <property type="protein sequence ID" value="KAK8718523.1"/>
    <property type="molecule type" value="Genomic_DNA"/>
</dbReference>
<name>A0AAW0VNF9_CHEQU</name>
<proteinExistence type="predicted"/>
<protein>
    <submittedName>
        <fullName evidence="1">Uncharacterized protein</fullName>
    </submittedName>
</protein>
<reference evidence="1 2" key="1">
    <citation type="journal article" date="2024" name="BMC Genomics">
        <title>Genome assembly of redclaw crayfish (Cherax quadricarinatus) provides insights into its immune adaptation and hypoxia tolerance.</title>
        <authorList>
            <person name="Liu Z."/>
            <person name="Zheng J."/>
            <person name="Li H."/>
            <person name="Fang K."/>
            <person name="Wang S."/>
            <person name="He J."/>
            <person name="Zhou D."/>
            <person name="Weng S."/>
            <person name="Chi M."/>
            <person name="Gu Z."/>
            <person name="He J."/>
            <person name="Li F."/>
            <person name="Wang M."/>
        </authorList>
    </citation>
    <scope>NUCLEOTIDE SEQUENCE [LARGE SCALE GENOMIC DNA]</scope>
    <source>
        <strain evidence="1">ZL_2023a</strain>
    </source>
</reference>
<sequence length="104" mass="11763">MGTTILLSLENVVLAKELYSFGTYPFPHISFHMHSYRLLVIQNFLFSPSGHRAAKRNFARQNKTALGPLGGLAEVSLRIENLKSSKTIGKLSQMLYFLCSRMTR</sequence>
<dbReference type="AlphaFoldDB" id="A0AAW0VNF9"/>
<organism evidence="1 2">
    <name type="scientific">Cherax quadricarinatus</name>
    <name type="common">Australian red claw crayfish</name>
    <dbReference type="NCBI Taxonomy" id="27406"/>
    <lineage>
        <taxon>Eukaryota</taxon>
        <taxon>Metazoa</taxon>
        <taxon>Ecdysozoa</taxon>
        <taxon>Arthropoda</taxon>
        <taxon>Crustacea</taxon>
        <taxon>Multicrustacea</taxon>
        <taxon>Malacostraca</taxon>
        <taxon>Eumalacostraca</taxon>
        <taxon>Eucarida</taxon>
        <taxon>Decapoda</taxon>
        <taxon>Pleocyemata</taxon>
        <taxon>Astacidea</taxon>
        <taxon>Parastacoidea</taxon>
        <taxon>Parastacidae</taxon>
        <taxon>Cherax</taxon>
    </lineage>
</organism>
<comment type="caution">
    <text evidence="1">The sequence shown here is derived from an EMBL/GenBank/DDBJ whole genome shotgun (WGS) entry which is preliminary data.</text>
</comment>
<evidence type="ECO:0000313" key="2">
    <source>
        <dbReference type="Proteomes" id="UP001445076"/>
    </source>
</evidence>
<keyword evidence="2" id="KW-1185">Reference proteome</keyword>
<gene>
    <name evidence="1" type="ORF">OTU49_014681</name>
</gene>
<dbReference type="Proteomes" id="UP001445076">
    <property type="component" value="Unassembled WGS sequence"/>
</dbReference>